<feature type="compositionally biased region" description="Polar residues" evidence="4">
    <location>
        <begin position="137"/>
        <end position="153"/>
    </location>
</feature>
<dbReference type="AlphaFoldDB" id="A0A834TA37"/>
<evidence type="ECO:0000313" key="7">
    <source>
        <dbReference type="Proteomes" id="UP000634136"/>
    </source>
</evidence>
<evidence type="ECO:0000256" key="3">
    <source>
        <dbReference type="ARBA" id="ARBA00022771"/>
    </source>
</evidence>
<organism evidence="6 7">
    <name type="scientific">Senna tora</name>
    <dbReference type="NCBI Taxonomy" id="362788"/>
    <lineage>
        <taxon>Eukaryota</taxon>
        <taxon>Viridiplantae</taxon>
        <taxon>Streptophyta</taxon>
        <taxon>Embryophyta</taxon>
        <taxon>Tracheophyta</taxon>
        <taxon>Spermatophyta</taxon>
        <taxon>Magnoliopsida</taxon>
        <taxon>eudicotyledons</taxon>
        <taxon>Gunneridae</taxon>
        <taxon>Pentapetalae</taxon>
        <taxon>rosids</taxon>
        <taxon>fabids</taxon>
        <taxon>Fabales</taxon>
        <taxon>Fabaceae</taxon>
        <taxon>Caesalpinioideae</taxon>
        <taxon>Cassia clade</taxon>
        <taxon>Senna</taxon>
    </lineage>
</organism>
<evidence type="ECO:0000256" key="1">
    <source>
        <dbReference type="ARBA" id="ARBA00009374"/>
    </source>
</evidence>
<name>A0A834TA37_9FABA</name>
<gene>
    <name evidence="6" type="ORF">G2W53_023793</name>
</gene>
<protein>
    <submittedName>
        <fullName evidence="6">Protein MARD1-like</fullName>
    </submittedName>
</protein>
<accession>A0A834TA37</accession>
<comment type="caution">
    <text evidence="6">The sequence shown here is derived from an EMBL/GenBank/DDBJ whole genome shotgun (WGS) entry which is preliminary data.</text>
</comment>
<keyword evidence="2" id="KW-0479">Metal-binding</keyword>
<feature type="region of interest" description="Disordered" evidence="4">
    <location>
        <begin position="133"/>
        <end position="153"/>
    </location>
</feature>
<dbReference type="OrthoDB" id="1902692at2759"/>
<evidence type="ECO:0000313" key="6">
    <source>
        <dbReference type="EMBL" id="KAF7818338.1"/>
    </source>
</evidence>
<dbReference type="InterPro" id="IPR044593">
    <property type="entry name" value="FLZ8/MARD1"/>
</dbReference>
<dbReference type="InterPro" id="IPR007650">
    <property type="entry name" value="Zf-FLZ_dom"/>
</dbReference>
<feature type="domain" description="FLZ-type" evidence="5">
    <location>
        <begin position="179"/>
        <end position="199"/>
    </location>
</feature>
<keyword evidence="3" id="KW-0862">Zinc</keyword>
<dbReference type="PANTHER" id="PTHR46443">
    <property type="entry name" value="FCS-LIKE ZINC FINGER 8"/>
    <property type="match status" value="1"/>
</dbReference>
<keyword evidence="3" id="KW-0863">Zinc-finger</keyword>
<evidence type="ECO:0000256" key="4">
    <source>
        <dbReference type="SAM" id="MobiDB-lite"/>
    </source>
</evidence>
<dbReference type="PANTHER" id="PTHR46443:SF3">
    <property type="entry name" value="PROTEIN MARD1"/>
    <property type="match status" value="1"/>
</dbReference>
<dbReference type="Proteomes" id="UP000634136">
    <property type="component" value="Unassembled WGS sequence"/>
</dbReference>
<dbReference type="GO" id="GO:0008270">
    <property type="term" value="F:zinc ion binding"/>
    <property type="evidence" value="ECO:0007669"/>
    <property type="project" value="UniProtKB-KW"/>
</dbReference>
<sequence>MADHTSHSQNYAKAIQSFFGSPKLRDFTAKCLSGAEALRSPTSILETIPLLLPLPSFGIPKISSEKRSPWDEKMDSKGIGLAALKDEGIEHNSEKPNNANLLLGTQLKVKIPPLSSSPFTFYPFESDQASDDAGFGITTQNSDVSPNGSQSSRIYTQDSSGVVCTGVVSLSEMELSEDYTGEKAFCSSECRYQEMILDGAENSEFDTYPRS</sequence>
<keyword evidence="7" id="KW-1185">Reference proteome</keyword>
<comment type="similarity">
    <text evidence="1">Belongs to the FLZ family.</text>
</comment>
<dbReference type="EMBL" id="JAAIUW010000008">
    <property type="protein sequence ID" value="KAF7818338.1"/>
    <property type="molecule type" value="Genomic_DNA"/>
</dbReference>
<evidence type="ECO:0000259" key="5">
    <source>
        <dbReference type="Pfam" id="PF04570"/>
    </source>
</evidence>
<reference evidence="6" key="1">
    <citation type="submission" date="2020-09" db="EMBL/GenBank/DDBJ databases">
        <title>Genome-Enabled Discovery of Anthraquinone Biosynthesis in Senna tora.</title>
        <authorList>
            <person name="Kang S.-H."/>
            <person name="Pandey R.P."/>
            <person name="Lee C.-M."/>
            <person name="Sim J.-S."/>
            <person name="Jeong J.-T."/>
            <person name="Choi B.-S."/>
            <person name="Jung M."/>
            <person name="Ginzburg D."/>
            <person name="Zhao K."/>
            <person name="Won S.Y."/>
            <person name="Oh T.-J."/>
            <person name="Yu Y."/>
            <person name="Kim N.-H."/>
            <person name="Lee O.R."/>
            <person name="Lee T.-H."/>
            <person name="Bashyal P."/>
            <person name="Kim T.-S."/>
            <person name="Lee W.-H."/>
            <person name="Kawkins C."/>
            <person name="Kim C.-K."/>
            <person name="Kim J.S."/>
            <person name="Ahn B.O."/>
            <person name="Rhee S.Y."/>
            <person name="Sohng J.K."/>
        </authorList>
    </citation>
    <scope>NUCLEOTIDE SEQUENCE</scope>
    <source>
        <tissue evidence="6">Leaf</tissue>
    </source>
</reference>
<dbReference type="Pfam" id="PF04570">
    <property type="entry name" value="zf-FLZ"/>
    <property type="match status" value="1"/>
</dbReference>
<proteinExistence type="inferred from homology"/>
<evidence type="ECO:0000256" key="2">
    <source>
        <dbReference type="ARBA" id="ARBA00022723"/>
    </source>
</evidence>